<dbReference type="InterPro" id="IPR037187">
    <property type="entry name" value="DnaK_N"/>
</dbReference>
<dbReference type="SUPFAM" id="SSF109635">
    <property type="entry name" value="DnaK suppressor protein DksA, alpha-hairpin domain"/>
    <property type="match status" value="1"/>
</dbReference>
<dbReference type="Proteomes" id="UP000779900">
    <property type="component" value="Unassembled WGS sequence"/>
</dbReference>
<gene>
    <name evidence="6" type="ORF">FJY68_08075</name>
</gene>
<evidence type="ECO:0000256" key="3">
    <source>
        <dbReference type="ARBA" id="ARBA00022833"/>
    </source>
</evidence>
<keyword evidence="3" id="KW-0862">Zinc</keyword>
<comment type="caution">
    <text evidence="6">The sequence shown here is derived from an EMBL/GenBank/DDBJ whole genome shotgun (WGS) entry which is preliminary data.</text>
</comment>
<evidence type="ECO:0000259" key="5">
    <source>
        <dbReference type="Pfam" id="PF01258"/>
    </source>
</evidence>
<feature type="domain" description="Zinc finger DksA/TraR C4-type" evidence="5">
    <location>
        <begin position="86"/>
        <end position="119"/>
    </location>
</feature>
<protein>
    <submittedName>
        <fullName evidence="6">TraR/DksA family transcriptional regulator</fullName>
    </submittedName>
</protein>
<sequence>MNKRELHKYERALLAEKQRMLKQGRITDEVMDAACPEVTGDLSTHRSHAADQGTENYQREMASRFKTIETETLRQIEDALRRIAAGTYGVCVSCGGTVPKARLEVVPHARLCMKCLKKRPR</sequence>
<organism evidence="6 7">
    <name type="scientific">candidate division WOR-3 bacterium</name>
    <dbReference type="NCBI Taxonomy" id="2052148"/>
    <lineage>
        <taxon>Bacteria</taxon>
        <taxon>Bacteria division WOR-3</taxon>
    </lineage>
</organism>
<keyword evidence="1" id="KW-0479">Metal-binding</keyword>
<evidence type="ECO:0000256" key="1">
    <source>
        <dbReference type="ARBA" id="ARBA00022723"/>
    </source>
</evidence>
<dbReference type="Gene3D" id="1.20.120.910">
    <property type="entry name" value="DksA, coiled-coil domain"/>
    <property type="match status" value="1"/>
</dbReference>
<dbReference type="SUPFAM" id="SSF57716">
    <property type="entry name" value="Glucocorticoid receptor-like (DNA-binding domain)"/>
    <property type="match status" value="1"/>
</dbReference>
<evidence type="ECO:0000313" key="7">
    <source>
        <dbReference type="Proteomes" id="UP000779900"/>
    </source>
</evidence>
<evidence type="ECO:0000313" key="6">
    <source>
        <dbReference type="EMBL" id="MBM3331791.1"/>
    </source>
</evidence>
<dbReference type="Pfam" id="PF01258">
    <property type="entry name" value="zf-dskA_traR"/>
    <property type="match status" value="1"/>
</dbReference>
<dbReference type="GO" id="GO:0008270">
    <property type="term" value="F:zinc ion binding"/>
    <property type="evidence" value="ECO:0007669"/>
    <property type="project" value="UniProtKB-KW"/>
</dbReference>
<proteinExistence type="predicted"/>
<evidence type="ECO:0000256" key="2">
    <source>
        <dbReference type="ARBA" id="ARBA00022771"/>
    </source>
</evidence>
<accession>A0A937XHL8</accession>
<name>A0A937XHL8_UNCW3</name>
<dbReference type="PROSITE" id="PS51128">
    <property type="entry name" value="ZF_DKSA_2"/>
    <property type="match status" value="1"/>
</dbReference>
<dbReference type="AlphaFoldDB" id="A0A937XHL8"/>
<reference evidence="6" key="1">
    <citation type="submission" date="2019-03" db="EMBL/GenBank/DDBJ databases">
        <title>Lake Tanganyika Metagenome-Assembled Genomes (MAGs).</title>
        <authorList>
            <person name="Tran P."/>
        </authorList>
    </citation>
    <scope>NUCLEOTIDE SEQUENCE</scope>
    <source>
        <strain evidence="6">K_DeepCast_150m_m2_040</strain>
    </source>
</reference>
<keyword evidence="2" id="KW-0863">Zinc-finger</keyword>
<dbReference type="EMBL" id="VGIR01000044">
    <property type="protein sequence ID" value="MBM3331791.1"/>
    <property type="molecule type" value="Genomic_DNA"/>
</dbReference>
<dbReference type="InterPro" id="IPR000962">
    <property type="entry name" value="Znf_DskA_TraR"/>
</dbReference>
<feature type="zinc finger region" description="dksA C4-type" evidence="4">
    <location>
        <begin position="91"/>
        <end position="115"/>
    </location>
</feature>
<evidence type="ECO:0000256" key="4">
    <source>
        <dbReference type="PROSITE-ProRule" id="PRU00510"/>
    </source>
</evidence>
<dbReference type="PANTHER" id="PTHR33823:SF4">
    <property type="entry name" value="GENERAL STRESS PROTEIN 16O"/>
    <property type="match status" value="1"/>
</dbReference>
<dbReference type="PANTHER" id="PTHR33823">
    <property type="entry name" value="RNA POLYMERASE-BINDING TRANSCRIPTION FACTOR DKSA-RELATED"/>
    <property type="match status" value="1"/>
</dbReference>